<keyword evidence="4 7" id="KW-0687">Ribonucleoprotein</keyword>
<dbReference type="InterPro" id="IPR022973">
    <property type="entry name" value="Ribosomal_uL10_bac"/>
</dbReference>
<dbReference type="Pfam" id="PF00466">
    <property type="entry name" value="Ribosomal_L10"/>
    <property type="match status" value="1"/>
</dbReference>
<evidence type="ECO:0000256" key="7">
    <source>
        <dbReference type="HAMAP-Rule" id="MF_00362"/>
    </source>
</evidence>
<dbReference type="InterPro" id="IPR002363">
    <property type="entry name" value="Ribosomal_uL10_CS_bac"/>
</dbReference>
<comment type="function">
    <text evidence="1 7">Forms part of the ribosomal stalk, playing a central role in the interaction of the ribosome with GTP-bound translation factors.</text>
</comment>
<keyword evidence="3 7" id="KW-0689">Ribosomal protein</keyword>
<dbReference type="Gene3D" id="6.10.250.290">
    <property type="match status" value="1"/>
</dbReference>
<dbReference type="Gene3D" id="3.30.70.1730">
    <property type="match status" value="1"/>
</dbReference>
<dbReference type="AlphaFoldDB" id="A0A2T0RH00"/>
<evidence type="ECO:0000256" key="1">
    <source>
        <dbReference type="ARBA" id="ARBA00002633"/>
    </source>
</evidence>
<organism evidence="8 9">
    <name type="scientific">Pseudosporangium ferrugineum</name>
    <dbReference type="NCBI Taxonomy" id="439699"/>
    <lineage>
        <taxon>Bacteria</taxon>
        <taxon>Bacillati</taxon>
        <taxon>Actinomycetota</taxon>
        <taxon>Actinomycetes</taxon>
        <taxon>Micromonosporales</taxon>
        <taxon>Micromonosporaceae</taxon>
        <taxon>Pseudosporangium</taxon>
    </lineage>
</organism>
<dbReference type="OrthoDB" id="3186107at2"/>
<protein>
    <recommendedName>
        <fullName evidence="6 7">Large ribosomal subunit protein uL10</fullName>
    </recommendedName>
</protein>
<dbReference type="HAMAP" id="MF_00362">
    <property type="entry name" value="Ribosomal_uL10"/>
    <property type="match status" value="1"/>
</dbReference>
<dbReference type="Proteomes" id="UP000239209">
    <property type="component" value="Unassembled WGS sequence"/>
</dbReference>
<evidence type="ECO:0000313" key="8">
    <source>
        <dbReference type="EMBL" id="PRY20380.1"/>
    </source>
</evidence>
<dbReference type="EMBL" id="PVZG01000024">
    <property type="protein sequence ID" value="PRY20380.1"/>
    <property type="molecule type" value="Genomic_DNA"/>
</dbReference>
<keyword evidence="9" id="KW-1185">Reference proteome</keyword>
<dbReference type="SUPFAM" id="SSF160369">
    <property type="entry name" value="Ribosomal protein L10-like"/>
    <property type="match status" value="1"/>
</dbReference>
<dbReference type="PROSITE" id="PS01109">
    <property type="entry name" value="RIBOSOMAL_L10"/>
    <property type="match status" value="1"/>
</dbReference>
<evidence type="ECO:0000256" key="4">
    <source>
        <dbReference type="ARBA" id="ARBA00023274"/>
    </source>
</evidence>
<dbReference type="GO" id="GO:0070180">
    <property type="term" value="F:large ribosomal subunit rRNA binding"/>
    <property type="evidence" value="ECO:0007669"/>
    <property type="project" value="UniProtKB-UniRule"/>
</dbReference>
<dbReference type="GO" id="GO:0006412">
    <property type="term" value="P:translation"/>
    <property type="evidence" value="ECO:0007669"/>
    <property type="project" value="UniProtKB-UniRule"/>
</dbReference>
<evidence type="ECO:0000256" key="2">
    <source>
        <dbReference type="ARBA" id="ARBA00008889"/>
    </source>
</evidence>
<evidence type="ECO:0000256" key="5">
    <source>
        <dbReference type="ARBA" id="ARBA00026025"/>
    </source>
</evidence>
<dbReference type="GO" id="GO:0015934">
    <property type="term" value="C:large ribosomal subunit"/>
    <property type="evidence" value="ECO:0007669"/>
    <property type="project" value="InterPro"/>
</dbReference>
<evidence type="ECO:0000313" key="9">
    <source>
        <dbReference type="Proteomes" id="UP000239209"/>
    </source>
</evidence>
<evidence type="ECO:0000256" key="6">
    <source>
        <dbReference type="ARBA" id="ARBA00035202"/>
    </source>
</evidence>
<dbReference type="CDD" id="cd05797">
    <property type="entry name" value="Ribosomal_L10"/>
    <property type="match status" value="1"/>
</dbReference>
<comment type="similarity">
    <text evidence="2 7">Belongs to the universal ribosomal protein uL10 family.</text>
</comment>
<dbReference type="InterPro" id="IPR047865">
    <property type="entry name" value="Ribosomal_uL10_bac_type"/>
</dbReference>
<evidence type="ECO:0000256" key="3">
    <source>
        <dbReference type="ARBA" id="ARBA00022980"/>
    </source>
</evidence>
<dbReference type="PANTHER" id="PTHR11560">
    <property type="entry name" value="39S RIBOSOMAL PROTEIN L10, MITOCHONDRIAL"/>
    <property type="match status" value="1"/>
</dbReference>
<comment type="subunit">
    <text evidence="5 7">Part of the ribosomal stalk of the 50S ribosomal subunit. The N-terminus interacts with L11 and the large rRNA to form the base of the stalk. The C-terminus forms an elongated spine to which L12 dimers bind in a sequential fashion forming a multimeric L10(L12)X complex.</text>
</comment>
<dbReference type="NCBIfam" id="NF000955">
    <property type="entry name" value="PRK00099.1-1"/>
    <property type="match status" value="1"/>
</dbReference>
<dbReference type="InterPro" id="IPR043141">
    <property type="entry name" value="Ribosomal_uL10-like_sf"/>
</dbReference>
<accession>A0A2T0RH00</accession>
<dbReference type="RefSeq" id="WP_106130650.1">
    <property type="nucleotide sequence ID" value="NZ_PVZG01000024.1"/>
</dbReference>
<dbReference type="GO" id="GO:0003735">
    <property type="term" value="F:structural constituent of ribosome"/>
    <property type="evidence" value="ECO:0007669"/>
    <property type="project" value="InterPro"/>
</dbReference>
<reference evidence="8 9" key="1">
    <citation type="submission" date="2018-03" db="EMBL/GenBank/DDBJ databases">
        <title>Genomic Encyclopedia of Archaeal and Bacterial Type Strains, Phase II (KMG-II): from individual species to whole genera.</title>
        <authorList>
            <person name="Goeker M."/>
        </authorList>
    </citation>
    <scope>NUCLEOTIDE SEQUENCE [LARGE SCALE GENOMIC DNA]</scope>
    <source>
        <strain evidence="8 9">DSM 45348</strain>
    </source>
</reference>
<keyword evidence="7" id="KW-0699">rRNA-binding</keyword>
<keyword evidence="7" id="KW-0694">RNA-binding</keyword>
<gene>
    <name evidence="7" type="primary">rplJ</name>
    <name evidence="8" type="ORF">CLV70_12493</name>
</gene>
<comment type="caution">
    <text evidence="8">The sequence shown here is derived from an EMBL/GenBank/DDBJ whole genome shotgun (WGS) entry which is preliminary data.</text>
</comment>
<sequence length="181" mass="18910">MADKPVRADKATAVAELTDQFRNSSATVLTEYRGLTVAEITELRRSLGNETKYSVSKNTLAKRAASDAGIEGLDELFAGPTALAFVSGDPVEAAKGLRAFARTHPVLIIKGGVFEGKAISAEEVSKIADLEPREVLLAKLAGAMKGNLTKAAGTFQAPLAQVARLAAALQDKRAQDGSAEG</sequence>
<name>A0A2T0RH00_9ACTN</name>
<dbReference type="InterPro" id="IPR001790">
    <property type="entry name" value="Ribosomal_uL10"/>
</dbReference>
<proteinExistence type="inferred from homology"/>